<dbReference type="InterPro" id="IPR025558">
    <property type="entry name" value="DUF4283"/>
</dbReference>
<feature type="region of interest" description="Disordered" evidence="1">
    <location>
        <begin position="431"/>
        <end position="462"/>
    </location>
</feature>
<evidence type="ECO:0000259" key="2">
    <source>
        <dbReference type="Pfam" id="PF14111"/>
    </source>
</evidence>
<reference evidence="3" key="2">
    <citation type="submission" date="2022-01" db="EMBL/GenBank/DDBJ databases">
        <authorList>
            <person name="Yamashiro T."/>
            <person name="Shiraishi A."/>
            <person name="Satake H."/>
            <person name="Nakayama K."/>
        </authorList>
    </citation>
    <scope>NUCLEOTIDE SEQUENCE</scope>
</reference>
<comment type="caution">
    <text evidence="3">The sequence shown here is derived from an EMBL/GenBank/DDBJ whole genome shotgun (WGS) entry which is preliminary data.</text>
</comment>
<accession>A0ABQ4XFB3</accession>
<dbReference type="Pfam" id="PF14111">
    <property type="entry name" value="DUF4283"/>
    <property type="match status" value="1"/>
</dbReference>
<dbReference type="EMBL" id="BQNB010009435">
    <property type="protein sequence ID" value="GJS63496.1"/>
    <property type="molecule type" value="Genomic_DNA"/>
</dbReference>
<dbReference type="Proteomes" id="UP001151760">
    <property type="component" value="Unassembled WGS sequence"/>
</dbReference>
<dbReference type="PANTHER" id="PTHR31286:SF99">
    <property type="entry name" value="DUF4283 DOMAIN-CONTAINING PROTEIN"/>
    <property type="match status" value="1"/>
</dbReference>
<name>A0ABQ4XFB3_9ASTR</name>
<evidence type="ECO:0000313" key="4">
    <source>
        <dbReference type="Proteomes" id="UP001151760"/>
    </source>
</evidence>
<dbReference type="PANTHER" id="PTHR31286">
    <property type="entry name" value="GLYCINE-RICH CELL WALL STRUCTURAL PROTEIN 1.8-LIKE"/>
    <property type="match status" value="1"/>
</dbReference>
<reference evidence="3" key="1">
    <citation type="journal article" date="2022" name="Int. J. Mol. Sci.">
        <title>Draft Genome of Tanacetum Coccineum: Genomic Comparison of Closely Related Tanacetum-Family Plants.</title>
        <authorList>
            <person name="Yamashiro T."/>
            <person name="Shiraishi A."/>
            <person name="Nakayama K."/>
            <person name="Satake H."/>
        </authorList>
    </citation>
    <scope>NUCLEOTIDE SEQUENCE</scope>
</reference>
<keyword evidence="4" id="KW-1185">Reference proteome</keyword>
<dbReference type="InterPro" id="IPR040256">
    <property type="entry name" value="At4g02000-like"/>
</dbReference>
<sequence length="520" mass="57876">MESGFLKPTNNHDAQAVDPLDIASKVKDIEGKKEGRKAVREGSRADDAALPFVISTSGPNYVYGGGKPLKSILKKLNMKKARVEESPSKRVSLSPNISLHVYEADQVEKVTVTGSNDGDATANMQPASDKVYNSFASVLKHTGKCVAEIVELRNEECVEGAAVTLPLAAIEEVSSRFENTLYGYFVGKRLAYQVVENYVNNVWSKYGLKRIQLHGEFFLFQFETKEGMNRVLDYGSWLIRRVPLILNIWSPNCDLHKAEIKKVPVWVKLHNVPIVAYSEVGLSLITTQIGKPIQLDAYTSDMCLNSWGRSAYARALIEISADVILKEDLVIAIPIGKDKGHTLATIQIEYEWRPPRCSTCLIFDHTDDKCPKLPKVVSHDVVTNVGVNHSKDVADDGFEVVKKKRNKKKKHQKQVDGVVLSKPSLNLHYRRVDKGNSTKQSGSNVASTSKVGKATSTSDHTKNVRLENSFSVLNNDEESEWKDNTAWQHTQQVLNVLNESDSDVDEEITLDDRGGNLKNV</sequence>
<protein>
    <submittedName>
        <fullName evidence="3">Zinc knuckle CX2CX4HX4C containing protein</fullName>
    </submittedName>
</protein>
<feature type="domain" description="DUF4283" evidence="2">
    <location>
        <begin position="175"/>
        <end position="255"/>
    </location>
</feature>
<feature type="compositionally biased region" description="Polar residues" evidence="1">
    <location>
        <begin position="437"/>
        <end position="458"/>
    </location>
</feature>
<evidence type="ECO:0000313" key="3">
    <source>
        <dbReference type="EMBL" id="GJS63496.1"/>
    </source>
</evidence>
<proteinExistence type="predicted"/>
<gene>
    <name evidence="3" type="ORF">Tco_0678060</name>
</gene>
<organism evidence="3 4">
    <name type="scientific">Tanacetum coccineum</name>
    <dbReference type="NCBI Taxonomy" id="301880"/>
    <lineage>
        <taxon>Eukaryota</taxon>
        <taxon>Viridiplantae</taxon>
        <taxon>Streptophyta</taxon>
        <taxon>Embryophyta</taxon>
        <taxon>Tracheophyta</taxon>
        <taxon>Spermatophyta</taxon>
        <taxon>Magnoliopsida</taxon>
        <taxon>eudicotyledons</taxon>
        <taxon>Gunneridae</taxon>
        <taxon>Pentapetalae</taxon>
        <taxon>asterids</taxon>
        <taxon>campanulids</taxon>
        <taxon>Asterales</taxon>
        <taxon>Asteraceae</taxon>
        <taxon>Asteroideae</taxon>
        <taxon>Anthemideae</taxon>
        <taxon>Anthemidinae</taxon>
        <taxon>Tanacetum</taxon>
    </lineage>
</organism>
<evidence type="ECO:0000256" key="1">
    <source>
        <dbReference type="SAM" id="MobiDB-lite"/>
    </source>
</evidence>